<dbReference type="SUPFAM" id="SSF48403">
    <property type="entry name" value="Ankyrin repeat"/>
    <property type="match status" value="3"/>
</dbReference>
<dbReference type="VEuPathDB" id="FungiDB:SDRG_12505"/>
<dbReference type="STRING" id="1156394.T0RBZ7"/>
<reference evidence="1 2" key="1">
    <citation type="submission" date="2012-04" db="EMBL/GenBank/DDBJ databases">
        <title>The Genome Sequence of Saprolegnia declina VS20.</title>
        <authorList>
            <consortium name="The Broad Institute Genome Sequencing Platform"/>
            <person name="Russ C."/>
            <person name="Nusbaum C."/>
            <person name="Tyler B."/>
            <person name="van West P."/>
            <person name="Dieguez-Uribeondo J."/>
            <person name="de Bruijn I."/>
            <person name="Tripathy S."/>
            <person name="Jiang R."/>
            <person name="Young S.K."/>
            <person name="Zeng Q."/>
            <person name="Gargeya S."/>
            <person name="Fitzgerald M."/>
            <person name="Haas B."/>
            <person name="Abouelleil A."/>
            <person name="Alvarado L."/>
            <person name="Arachchi H.M."/>
            <person name="Berlin A."/>
            <person name="Chapman S.B."/>
            <person name="Goldberg J."/>
            <person name="Griggs A."/>
            <person name="Gujja S."/>
            <person name="Hansen M."/>
            <person name="Howarth C."/>
            <person name="Imamovic A."/>
            <person name="Larimer J."/>
            <person name="McCowen C."/>
            <person name="Montmayeur A."/>
            <person name="Murphy C."/>
            <person name="Neiman D."/>
            <person name="Pearson M."/>
            <person name="Priest M."/>
            <person name="Roberts A."/>
            <person name="Saif S."/>
            <person name="Shea T."/>
            <person name="Sisk P."/>
            <person name="Sykes S."/>
            <person name="Wortman J."/>
            <person name="Nusbaum C."/>
            <person name="Birren B."/>
        </authorList>
    </citation>
    <scope>NUCLEOTIDE SEQUENCE [LARGE SCALE GENOMIC DNA]</scope>
    <source>
        <strain evidence="1 2">VS20</strain>
    </source>
</reference>
<dbReference type="InParanoid" id="T0RBZ7"/>
<keyword evidence="2" id="KW-1185">Reference proteome</keyword>
<dbReference type="PANTHER" id="PTHR46586:SF3">
    <property type="entry name" value="ANKYRIN REPEAT-CONTAINING PROTEIN"/>
    <property type="match status" value="1"/>
</dbReference>
<dbReference type="PANTHER" id="PTHR46586">
    <property type="entry name" value="ANKYRIN REPEAT-CONTAINING PROTEIN"/>
    <property type="match status" value="1"/>
</dbReference>
<dbReference type="AlphaFoldDB" id="T0RBZ7"/>
<evidence type="ECO:0000313" key="2">
    <source>
        <dbReference type="Proteomes" id="UP000030762"/>
    </source>
</evidence>
<dbReference type="RefSeq" id="XP_008616799.1">
    <property type="nucleotide sequence ID" value="XM_008618577.1"/>
</dbReference>
<dbReference type="InterPro" id="IPR036770">
    <property type="entry name" value="Ankyrin_rpt-contain_sf"/>
</dbReference>
<dbReference type="Pfam" id="PF12796">
    <property type="entry name" value="Ank_2"/>
    <property type="match status" value="1"/>
</dbReference>
<sequence>MAASTVLRSFELVAAVVAYQSGLPAALVAFQRLVDTIEFEPFIVHRPTCRRIPIVQTSFGHLTNIPTRFARLPYLQRYKHPRKKLSHHALFVSPMQVDPALALHLTIVEGNMAIVEQWLRHKPALISSGALELAAASSQGAILRLLYERYPELATPKMMNLVAMAGDLTPLRWLHEAGAICTTAAMDGAAMNGHLDVVIFLHEARTEGCTNAAVTTAVRNGHAPIVFFLLQHGYEHTDMVLLCSTVYDDIRTRYVLGTSHLEAIDVVAPMIAVDALGLCTLTQRLGLASLRYCCDRGYQTVTPQVIEMAAAQRDHAMLRYALHILRQTYAPEADVAWRPPNDDDNFVSWDRCEAMDLAACFGDEIALQLLHDSRLECKAKKATRFASYYGHVNVLRWLHRHGRLIDNSMAMELAACMGHADVVRWLVEVGGQAPTRTALAMAAANNHFKIVQYLVHAIGDDDDAMESANHRRSIVPLPHGPDETTFSIVEYRSCWHVSGRAADWAASNGHLETLRYLLAHGRGVSAHGMDGAIASGHLAVVALCDLELGLRCSHRQFLSKAILGDHGAVVEYVLTRHCWRPDLTSDEVMVDLHVLHLNAATCGNVDLWRMIVTAFPIALPERVQERIVVRAAAKGHLALLRLVVETCGYPLTPFAIKAATQCGRKRVLQYLMTRGPPCASLFRPSDRTSLFYGCEDGPLFYDRVAGHLRMRPL</sequence>
<dbReference type="InterPro" id="IPR052050">
    <property type="entry name" value="SecEffector_AnkRepeat"/>
</dbReference>
<protein>
    <submittedName>
        <fullName evidence="1">Uncharacterized protein</fullName>
    </submittedName>
</protein>
<gene>
    <name evidence="1" type="ORF">SDRG_12505</name>
</gene>
<dbReference type="SMART" id="SM00248">
    <property type="entry name" value="ANK"/>
    <property type="match status" value="6"/>
</dbReference>
<dbReference type="GeneID" id="19953232"/>
<dbReference type="Proteomes" id="UP000030762">
    <property type="component" value="Unassembled WGS sequence"/>
</dbReference>
<dbReference type="InterPro" id="IPR002110">
    <property type="entry name" value="Ankyrin_rpt"/>
</dbReference>
<name>T0RBZ7_SAPDV</name>
<evidence type="ECO:0000313" key="1">
    <source>
        <dbReference type="EMBL" id="EQC29733.1"/>
    </source>
</evidence>
<accession>T0RBZ7</accession>
<dbReference type="EMBL" id="JH767181">
    <property type="protein sequence ID" value="EQC29733.1"/>
    <property type="molecule type" value="Genomic_DNA"/>
</dbReference>
<dbReference type="Gene3D" id="1.25.40.20">
    <property type="entry name" value="Ankyrin repeat-containing domain"/>
    <property type="match status" value="3"/>
</dbReference>
<organism evidence="1 2">
    <name type="scientific">Saprolegnia diclina (strain VS20)</name>
    <dbReference type="NCBI Taxonomy" id="1156394"/>
    <lineage>
        <taxon>Eukaryota</taxon>
        <taxon>Sar</taxon>
        <taxon>Stramenopiles</taxon>
        <taxon>Oomycota</taxon>
        <taxon>Saprolegniomycetes</taxon>
        <taxon>Saprolegniales</taxon>
        <taxon>Saprolegniaceae</taxon>
        <taxon>Saprolegnia</taxon>
    </lineage>
</organism>
<proteinExistence type="predicted"/>